<dbReference type="Gene3D" id="1.10.1200.10">
    <property type="entry name" value="ACP-like"/>
    <property type="match status" value="1"/>
</dbReference>
<accession>A0A318EST6</accession>
<dbReference type="EMBL" id="QICS01000001">
    <property type="protein sequence ID" value="PXV95580.1"/>
    <property type="molecule type" value="Genomic_DNA"/>
</dbReference>
<dbReference type="InterPro" id="IPR036736">
    <property type="entry name" value="ACP-like_sf"/>
</dbReference>
<evidence type="ECO:0000313" key="2">
    <source>
        <dbReference type="EMBL" id="PXV95580.1"/>
    </source>
</evidence>
<dbReference type="AlphaFoldDB" id="A0A318EST6"/>
<dbReference type="Pfam" id="PF00550">
    <property type="entry name" value="PP-binding"/>
    <property type="match status" value="1"/>
</dbReference>
<name>A0A318EST6_9FIRM</name>
<dbReference type="InterPro" id="IPR009081">
    <property type="entry name" value="PP-bd_ACP"/>
</dbReference>
<feature type="domain" description="Carrier" evidence="1">
    <location>
        <begin position="9"/>
        <end position="74"/>
    </location>
</feature>
<protein>
    <submittedName>
        <fullName evidence="2">Acyl carrier protein</fullName>
    </submittedName>
</protein>
<sequence length="81" mass="9587">MDDKEIGEVIIKIIHQAMETNIEIELNNRLEEIRINSMSFVKIIVGIESYFDLNFEDDKLSISYFNTVMDLVHYTLYLINQ</sequence>
<evidence type="ECO:0000259" key="1">
    <source>
        <dbReference type="Pfam" id="PF00550"/>
    </source>
</evidence>
<dbReference type="RefSeq" id="WP_110290033.1">
    <property type="nucleotide sequence ID" value="NZ_QICS01000001.1"/>
</dbReference>
<evidence type="ECO:0000313" key="3">
    <source>
        <dbReference type="Proteomes" id="UP000247523"/>
    </source>
</evidence>
<organism evidence="2 3">
    <name type="scientific">Lachnotalea glycerini</name>
    <dbReference type="NCBI Taxonomy" id="1763509"/>
    <lineage>
        <taxon>Bacteria</taxon>
        <taxon>Bacillati</taxon>
        <taxon>Bacillota</taxon>
        <taxon>Clostridia</taxon>
        <taxon>Lachnospirales</taxon>
        <taxon>Lachnospiraceae</taxon>
        <taxon>Lachnotalea</taxon>
    </lineage>
</organism>
<dbReference type="Proteomes" id="UP000247523">
    <property type="component" value="Unassembled WGS sequence"/>
</dbReference>
<dbReference type="SUPFAM" id="SSF47336">
    <property type="entry name" value="ACP-like"/>
    <property type="match status" value="1"/>
</dbReference>
<comment type="caution">
    <text evidence="2">The sequence shown here is derived from an EMBL/GenBank/DDBJ whole genome shotgun (WGS) entry which is preliminary data.</text>
</comment>
<reference evidence="2 3" key="1">
    <citation type="submission" date="2018-05" db="EMBL/GenBank/DDBJ databases">
        <title>Genomic Encyclopedia of Type Strains, Phase IV (KMG-IV): sequencing the most valuable type-strain genomes for metagenomic binning, comparative biology and taxonomic classification.</title>
        <authorList>
            <person name="Goeker M."/>
        </authorList>
    </citation>
    <scope>NUCLEOTIDE SEQUENCE [LARGE SCALE GENOMIC DNA]</scope>
    <source>
        <strain evidence="2 3">DSM 28816</strain>
    </source>
</reference>
<proteinExistence type="predicted"/>
<gene>
    <name evidence="2" type="ORF">C8E03_101209</name>
</gene>